<dbReference type="EMBL" id="KK898453">
    <property type="protein sequence ID" value="KDQ65266.1"/>
    <property type="molecule type" value="Genomic_DNA"/>
</dbReference>
<dbReference type="InParanoid" id="A0A067QRA8"/>
<gene>
    <name evidence="2" type="ORF">L798_00073</name>
</gene>
<evidence type="ECO:0000313" key="3">
    <source>
        <dbReference type="Proteomes" id="UP000027135"/>
    </source>
</evidence>
<dbReference type="AlphaFoldDB" id="A0A067QRA8"/>
<dbReference type="Gene3D" id="2.20.25.530">
    <property type="match status" value="1"/>
</dbReference>
<protein>
    <submittedName>
        <fullName evidence="2">Ribonuclease H2 subunit B</fullName>
    </submittedName>
</protein>
<dbReference type="GO" id="GO:0032299">
    <property type="term" value="C:ribonuclease H2 complex"/>
    <property type="evidence" value="ECO:0007669"/>
    <property type="project" value="InterPro"/>
</dbReference>
<dbReference type="Proteomes" id="UP000027135">
    <property type="component" value="Unassembled WGS sequence"/>
</dbReference>
<dbReference type="Pfam" id="PF17745">
    <property type="entry name" value="Ydr279_N"/>
    <property type="match status" value="1"/>
</dbReference>
<name>A0A067QRA8_ZOONE</name>
<organism evidence="2 3">
    <name type="scientific">Zootermopsis nevadensis</name>
    <name type="common">Dampwood termite</name>
    <dbReference type="NCBI Taxonomy" id="136037"/>
    <lineage>
        <taxon>Eukaryota</taxon>
        <taxon>Metazoa</taxon>
        <taxon>Ecdysozoa</taxon>
        <taxon>Arthropoda</taxon>
        <taxon>Hexapoda</taxon>
        <taxon>Insecta</taxon>
        <taxon>Pterygota</taxon>
        <taxon>Neoptera</taxon>
        <taxon>Polyneoptera</taxon>
        <taxon>Dictyoptera</taxon>
        <taxon>Blattodea</taxon>
        <taxon>Blattoidea</taxon>
        <taxon>Termitoidae</taxon>
        <taxon>Termopsidae</taxon>
        <taxon>Zootermopsis</taxon>
    </lineage>
</organism>
<dbReference type="PANTHER" id="PTHR13383">
    <property type="entry name" value="RIBONUCLEASE H2 SUBUNIT B"/>
    <property type="match status" value="1"/>
</dbReference>
<reference evidence="2 3" key="1">
    <citation type="journal article" date="2014" name="Nat. Commun.">
        <title>Molecular traces of alternative social organization in a termite genome.</title>
        <authorList>
            <person name="Terrapon N."/>
            <person name="Li C."/>
            <person name="Robertson H.M."/>
            <person name="Ji L."/>
            <person name="Meng X."/>
            <person name="Booth W."/>
            <person name="Chen Z."/>
            <person name="Childers C.P."/>
            <person name="Glastad K.M."/>
            <person name="Gokhale K."/>
            <person name="Gowin J."/>
            <person name="Gronenberg W."/>
            <person name="Hermansen R.A."/>
            <person name="Hu H."/>
            <person name="Hunt B.G."/>
            <person name="Huylmans A.K."/>
            <person name="Khalil S.M."/>
            <person name="Mitchell R.D."/>
            <person name="Munoz-Torres M.C."/>
            <person name="Mustard J.A."/>
            <person name="Pan H."/>
            <person name="Reese J.T."/>
            <person name="Scharf M.E."/>
            <person name="Sun F."/>
            <person name="Vogel H."/>
            <person name="Xiao J."/>
            <person name="Yang W."/>
            <person name="Yang Z."/>
            <person name="Yang Z."/>
            <person name="Zhou J."/>
            <person name="Zhu J."/>
            <person name="Brent C.S."/>
            <person name="Elsik C.G."/>
            <person name="Goodisman M.A."/>
            <person name="Liberles D.A."/>
            <person name="Roe R.M."/>
            <person name="Vargo E.L."/>
            <person name="Vilcinskas A."/>
            <person name="Wang J."/>
            <person name="Bornberg-Bauer E."/>
            <person name="Korb J."/>
            <person name="Zhang G."/>
            <person name="Liebig J."/>
        </authorList>
    </citation>
    <scope>NUCLEOTIDE SEQUENCE [LARGE SCALE GENOMIC DNA]</scope>
    <source>
        <tissue evidence="2">Whole organism</tissue>
    </source>
</reference>
<dbReference type="PANTHER" id="PTHR13383:SF11">
    <property type="entry name" value="RIBONUCLEASE H2 SUBUNIT B"/>
    <property type="match status" value="1"/>
</dbReference>
<dbReference type="STRING" id="136037.A0A067QRA8"/>
<keyword evidence="3" id="KW-1185">Reference proteome</keyword>
<sequence length="123" mass="13744">MPRIKASPKKCVKTSNPQQSSNTWVFLLKDCLDPFCYDLGEALEVPEGFAGTGTPDIVQLRHPQSGTPAMFLFSPGDGMVQEVLTFSENRRSWFIEESVKSDGKLHLSTPIDPIFLALPYLRK</sequence>
<evidence type="ECO:0000313" key="2">
    <source>
        <dbReference type="EMBL" id="KDQ65266.1"/>
    </source>
</evidence>
<dbReference type="GO" id="GO:0005654">
    <property type="term" value="C:nucleoplasm"/>
    <property type="evidence" value="ECO:0007669"/>
    <property type="project" value="TreeGrafter"/>
</dbReference>
<evidence type="ECO:0000259" key="1">
    <source>
        <dbReference type="Pfam" id="PF17745"/>
    </source>
</evidence>
<dbReference type="InterPro" id="IPR040456">
    <property type="entry name" value="RNase_H2_suB"/>
</dbReference>
<feature type="domain" description="Rnh202 triple barrel" evidence="1">
    <location>
        <begin position="54"/>
        <end position="112"/>
    </location>
</feature>
<dbReference type="eggNOG" id="KOG4705">
    <property type="taxonomic scope" value="Eukaryota"/>
</dbReference>
<proteinExistence type="predicted"/>
<feature type="non-terminal residue" evidence="2">
    <location>
        <position position="123"/>
    </location>
</feature>
<accession>A0A067QRA8</accession>
<dbReference type="GO" id="GO:0006401">
    <property type="term" value="P:RNA catabolic process"/>
    <property type="evidence" value="ECO:0007669"/>
    <property type="project" value="TreeGrafter"/>
</dbReference>
<dbReference type="InterPro" id="IPR041195">
    <property type="entry name" value="Rnh202_N"/>
</dbReference>